<dbReference type="GO" id="GO:0003939">
    <property type="term" value="F:L-iditol 2-dehydrogenase (NAD+) activity"/>
    <property type="evidence" value="ECO:0007669"/>
    <property type="project" value="UniProtKB-EC"/>
</dbReference>
<dbReference type="Gene3D" id="3.90.180.10">
    <property type="entry name" value="Medium-chain alcohol dehydrogenases, catalytic domain"/>
    <property type="match status" value="1"/>
</dbReference>
<dbReference type="InterPro" id="IPR013149">
    <property type="entry name" value="ADH-like_C"/>
</dbReference>
<evidence type="ECO:0000256" key="1">
    <source>
        <dbReference type="ARBA" id="ARBA00001947"/>
    </source>
</evidence>
<keyword evidence="4 7" id="KW-0560">Oxidoreductase</keyword>
<evidence type="ECO:0000256" key="5">
    <source>
        <dbReference type="RuleBase" id="RU361277"/>
    </source>
</evidence>
<dbReference type="Gene3D" id="3.40.50.720">
    <property type="entry name" value="NAD(P)-binding Rossmann-like Domain"/>
    <property type="match status" value="1"/>
</dbReference>
<dbReference type="AlphaFoldDB" id="A0A6J4LXM8"/>
<dbReference type="InterPro" id="IPR050129">
    <property type="entry name" value="Zn_alcohol_dh"/>
</dbReference>
<keyword evidence="2 5" id="KW-0479">Metal-binding</keyword>
<gene>
    <name evidence="7" type="ORF">AVDCRST_MAG46-2201</name>
</gene>
<dbReference type="EMBL" id="CADCUD010000150">
    <property type="protein sequence ID" value="CAA9344600.1"/>
    <property type="molecule type" value="Genomic_DNA"/>
</dbReference>
<evidence type="ECO:0000313" key="7">
    <source>
        <dbReference type="EMBL" id="CAA9344600.1"/>
    </source>
</evidence>
<evidence type="ECO:0000256" key="2">
    <source>
        <dbReference type="ARBA" id="ARBA00022723"/>
    </source>
</evidence>
<dbReference type="EC" id="1.1.1.14" evidence="7"/>
<dbReference type="SMART" id="SM00829">
    <property type="entry name" value="PKS_ER"/>
    <property type="match status" value="1"/>
</dbReference>
<comment type="similarity">
    <text evidence="5">Belongs to the zinc-containing alcohol dehydrogenase family.</text>
</comment>
<dbReference type="SUPFAM" id="SSF50129">
    <property type="entry name" value="GroES-like"/>
    <property type="match status" value="1"/>
</dbReference>
<comment type="cofactor">
    <cofactor evidence="1 5">
        <name>Zn(2+)</name>
        <dbReference type="ChEBI" id="CHEBI:29105"/>
    </cofactor>
</comment>
<dbReference type="PANTHER" id="PTHR43401">
    <property type="entry name" value="L-THREONINE 3-DEHYDROGENASE"/>
    <property type="match status" value="1"/>
</dbReference>
<evidence type="ECO:0000256" key="4">
    <source>
        <dbReference type="ARBA" id="ARBA00023002"/>
    </source>
</evidence>
<evidence type="ECO:0000256" key="3">
    <source>
        <dbReference type="ARBA" id="ARBA00022833"/>
    </source>
</evidence>
<dbReference type="SUPFAM" id="SSF51735">
    <property type="entry name" value="NAD(P)-binding Rossmann-fold domains"/>
    <property type="match status" value="1"/>
</dbReference>
<dbReference type="InterPro" id="IPR020843">
    <property type="entry name" value="ER"/>
</dbReference>
<dbReference type="InterPro" id="IPR002328">
    <property type="entry name" value="ADH_Zn_CS"/>
</dbReference>
<dbReference type="InterPro" id="IPR011032">
    <property type="entry name" value="GroES-like_sf"/>
</dbReference>
<dbReference type="GO" id="GO:0008270">
    <property type="term" value="F:zinc ion binding"/>
    <property type="evidence" value="ECO:0007669"/>
    <property type="project" value="InterPro"/>
</dbReference>
<feature type="domain" description="Enoyl reductase (ER)" evidence="6">
    <location>
        <begin position="22"/>
        <end position="360"/>
    </location>
</feature>
<reference evidence="7" key="1">
    <citation type="submission" date="2020-02" db="EMBL/GenBank/DDBJ databases">
        <authorList>
            <person name="Meier V. D."/>
        </authorList>
    </citation>
    <scope>NUCLEOTIDE SEQUENCE</scope>
    <source>
        <strain evidence="7">AVDCRST_MAG46</strain>
    </source>
</reference>
<accession>A0A6J4LXM8</accession>
<dbReference type="InterPro" id="IPR013154">
    <property type="entry name" value="ADH-like_N"/>
</dbReference>
<sequence>MMTANSRDFRTVAQMMQALIVHEPNVLDVAEAPVPDPGRNEVLARVCSVSICGTDAHLINGDYPGFWPPSFPFTPGHEWAGEIVELGEGAERFGWRIGDRVAGTSHNACGACQKCVEGQYNLCENYGKPGLHAQYGHNVQGVNATYAVHNVKSIFRLPDEMSWDEGALADPASIALHVARRGNIRAGDTVAVTGAGAVGLLAADAALICGAARVVVVGRGHRLQRAAALGFEAVDTRAGDPVASVRELTGGLGADVVLECAGVPETLTWAMSMLRRGGRCAMVGIPTEAVSLSCQPLVLNELELVGSRASAGEMRRVIPFIANGRMRARELITHHFPLAEYDKALATFNDRSSGAIKIIVNP</sequence>
<organism evidence="7">
    <name type="scientific">uncultured Nocardioidaceae bacterium</name>
    <dbReference type="NCBI Taxonomy" id="253824"/>
    <lineage>
        <taxon>Bacteria</taxon>
        <taxon>Bacillati</taxon>
        <taxon>Actinomycetota</taxon>
        <taxon>Actinomycetes</taxon>
        <taxon>Propionibacteriales</taxon>
        <taxon>Nocardioidaceae</taxon>
        <taxon>environmental samples</taxon>
    </lineage>
</organism>
<dbReference type="Pfam" id="PF00107">
    <property type="entry name" value="ADH_zinc_N"/>
    <property type="match status" value="1"/>
</dbReference>
<dbReference type="Pfam" id="PF08240">
    <property type="entry name" value="ADH_N"/>
    <property type="match status" value="1"/>
</dbReference>
<name>A0A6J4LXM8_9ACTN</name>
<dbReference type="PROSITE" id="PS00059">
    <property type="entry name" value="ADH_ZINC"/>
    <property type="match status" value="1"/>
</dbReference>
<dbReference type="PANTHER" id="PTHR43401:SF2">
    <property type="entry name" value="L-THREONINE 3-DEHYDROGENASE"/>
    <property type="match status" value="1"/>
</dbReference>
<evidence type="ECO:0000259" key="6">
    <source>
        <dbReference type="SMART" id="SM00829"/>
    </source>
</evidence>
<dbReference type="InterPro" id="IPR036291">
    <property type="entry name" value="NAD(P)-bd_dom_sf"/>
</dbReference>
<proteinExistence type="inferred from homology"/>
<keyword evidence="3 5" id="KW-0862">Zinc</keyword>
<protein>
    <submittedName>
        <fullName evidence="7">Sorbitol dehydrogenase</fullName>
        <ecNumber evidence="7">1.1.1.14</ecNumber>
    </submittedName>
</protein>